<dbReference type="Proteomes" id="UP000664545">
    <property type="component" value="Unassembled WGS sequence"/>
</dbReference>
<reference evidence="3" key="1">
    <citation type="submission" date="2021-02" db="EMBL/GenBank/DDBJ databases">
        <title>Abyssanaerobacter marinus gen.nov., sp., nov, anaerobic bacterium isolated from the Onnuri vent field of Indian Ocean and suggestion of Mogibacteriaceae fam. nov., and proposal of reclassification of ambiguous this family's genus member.</title>
        <authorList>
            <person name="Kim Y.J."/>
            <person name="Yang J.-A."/>
        </authorList>
    </citation>
    <scope>NUCLEOTIDE SEQUENCE</scope>
    <source>
        <strain evidence="3">DSM 2634</strain>
    </source>
</reference>
<dbReference type="InterPro" id="IPR004360">
    <property type="entry name" value="Glyas_Fos-R_dOase_dom"/>
</dbReference>
<gene>
    <name evidence="3" type="ORF">JYB65_13390</name>
</gene>
<organism evidence="3 4">
    <name type="scientific">Clostridium aminobutyricum</name>
    <dbReference type="NCBI Taxonomy" id="33953"/>
    <lineage>
        <taxon>Bacteria</taxon>
        <taxon>Bacillati</taxon>
        <taxon>Bacillota</taxon>
        <taxon>Clostridia</taxon>
        <taxon>Eubacteriales</taxon>
        <taxon>Clostridiaceae</taxon>
        <taxon>Clostridium</taxon>
    </lineage>
</organism>
<name>A0A939DAE8_CLOAM</name>
<dbReference type="PROSITE" id="PS00934">
    <property type="entry name" value="GLYOXALASE_I_1"/>
    <property type="match status" value="1"/>
</dbReference>
<dbReference type="GO" id="GO:0046872">
    <property type="term" value="F:metal ion binding"/>
    <property type="evidence" value="ECO:0007669"/>
    <property type="project" value="UniProtKB-KW"/>
</dbReference>
<keyword evidence="4" id="KW-1185">Reference proteome</keyword>
<evidence type="ECO:0000256" key="1">
    <source>
        <dbReference type="ARBA" id="ARBA00022723"/>
    </source>
</evidence>
<dbReference type="Gene3D" id="3.10.180.10">
    <property type="entry name" value="2,3-Dihydroxybiphenyl 1,2-Dioxygenase, domain 1"/>
    <property type="match status" value="1"/>
</dbReference>
<dbReference type="RefSeq" id="WP_206583192.1">
    <property type="nucleotide sequence ID" value="NZ_JAFJZZ010000008.1"/>
</dbReference>
<dbReference type="SUPFAM" id="SSF54593">
    <property type="entry name" value="Glyoxalase/Bleomycin resistance protein/Dihydroxybiphenyl dioxygenase"/>
    <property type="match status" value="1"/>
</dbReference>
<feature type="domain" description="VOC" evidence="2">
    <location>
        <begin position="4"/>
        <end position="122"/>
    </location>
</feature>
<sequence>MKFNLYHTCISVLDLDKSKKFYQEAFGLKEVRRIEAEDGSFILVFMGTDENPYMIELTWVRDRKEPYDLGDNEIHIGFRVDDFEAAHKKHEEMGIICFENPKMGIYFVADPDGYWMEVVPTR</sequence>
<dbReference type="PANTHER" id="PTHR10374:SF30">
    <property type="entry name" value="LACTOYLGLUTATHIONE LYASE"/>
    <property type="match status" value="1"/>
</dbReference>
<proteinExistence type="predicted"/>
<dbReference type="InterPro" id="IPR029068">
    <property type="entry name" value="Glyas_Bleomycin-R_OHBP_Dase"/>
</dbReference>
<dbReference type="GO" id="GO:0004462">
    <property type="term" value="F:lactoylglutathione lyase activity"/>
    <property type="evidence" value="ECO:0007669"/>
    <property type="project" value="InterPro"/>
</dbReference>
<dbReference type="EMBL" id="JAFJZZ010000008">
    <property type="protein sequence ID" value="MBN7774354.1"/>
    <property type="molecule type" value="Genomic_DNA"/>
</dbReference>
<dbReference type="PROSITE" id="PS51819">
    <property type="entry name" value="VOC"/>
    <property type="match status" value="1"/>
</dbReference>
<dbReference type="InterPro" id="IPR018146">
    <property type="entry name" value="Glyoxalase_1_CS"/>
</dbReference>
<evidence type="ECO:0000259" key="2">
    <source>
        <dbReference type="PROSITE" id="PS51819"/>
    </source>
</evidence>
<keyword evidence="1" id="KW-0479">Metal-binding</keyword>
<dbReference type="InterPro" id="IPR037523">
    <property type="entry name" value="VOC_core"/>
</dbReference>
<dbReference type="AlphaFoldDB" id="A0A939DAE8"/>
<dbReference type="PANTHER" id="PTHR10374">
    <property type="entry name" value="LACTOYLGLUTATHIONE LYASE GLYOXALASE I"/>
    <property type="match status" value="1"/>
</dbReference>
<comment type="caution">
    <text evidence="3">The sequence shown here is derived from an EMBL/GenBank/DDBJ whole genome shotgun (WGS) entry which is preliminary data.</text>
</comment>
<evidence type="ECO:0000313" key="3">
    <source>
        <dbReference type="EMBL" id="MBN7774354.1"/>
    </source>
</evidence>
<accession>A0A939DAE8</accession>
<dbReference type="Pfam" id="PF00903">
    <property type="entry name" value="Glyoxalase"/>
    <property type="match status" value="1"/>
</dbReference>
<protein>
    <submittedName>
        <fullName evidence="3">VOC family protein</fullName>
    </submittedName>
</protein>
<evidence type="ECO:0000313" key="4">
    <source>
        <dbReference type="Proteomes" id="UP000664545"/>
    </source>
</evidence>